<dbReference type="GO" id="GO:0005737">
    <property type="term" value="C:cytoplasm"/>
    <property type="evidence" value="ECO:0007669"/>
    <property type="project" value="UniProtKB-SubCell"/>
</dbReference>
<comment type="similarity">
    <text evidence="2">Belongs to the EspG family.</text>
</comment>
<sequence length="271" mass="28700">MTTAMVDDRFCLTDDELQAAAARVGVQGFPAVLAIRPRYGTQETLTEAMDRATATLVSRDLVNDGVVAPELVGLLQAMQRPDRELAMRLVTPDGISRVSVIRRGLLLMSARRIGNDIELRRIPGESGLAAATAALIAELPRSEAAHITPVGAPLQDMGERLTGTHDPMQLADGIRALGADTKTAMLLGSALASRAAFGEVVYYALSSDDDRITRAPAAVGIFYTKRGRIVGAPSASPSGQIWSTLKPGSDHTIGQAVRQLVELSDDGWGAT</sequence>
<evidence type="ECO:0000256" key="2">
    <source>
        <dbReference type="ARBA" id="ARBA00006411"/>
    </source>
</evidence>
<proteinExistence type="inferred from homology"/>
<organism evidence="5 6">
    <name type="scientific">Mycolicibacterium insubricum</name>
    <dbReference type="NCBI Taxonomy" id="444597"/>
    <lineage>
        <taxon>Bacteria</taxon>
        <taxon>Bacillati</taxon>
        <taxon>Actinomycetota</taxon>
        <taxon>Actinomycetes</taxon>
        <taxon>Mycobacteriales</taxon>
        <taxon>Mycobacteriaceae</taxon>
        <taxon>Mycolicibacterium</taxon>
    </lineage>
</organism>
<evidence type="ECO:0000256" key="1">
    <source>
        <dbReference type="ARBA" id="ARBA00004496"/>
    </source>
</evidence>
<evidence type="ECO:0000256" key="3">
    <source>
        <dbReference type="ARBA" id="ARBA00022490"/>
    </source>
</evidence>
<name>A0A1X0DCC2_9MYCO</name>
<comment type="subcellular location">
    <subcellularLocation>
        <location evidence="1">Cytoplasm</location>
    </subcellularLocation>
</comment>
<evidence type="ECO:0000256" key="4">
    <source>
        <dbReference type="ARBA" id="ARBA00023186"/>
    </source>
</evidence>
<keyword evidence="4" id="KW-0143">Chaperone</keyword>
<comment type="caution">
    <text evidence="5">The sequence shown here is derived from an EMBL/GenBank/DDBJ whole genome shotgun (WGS) entry which is preliminary data.</text>
</comment>
<dbReference type="STRING" id="444597.BST26_12620"/>
<accession>A0A1X0DCC2</accession>
<keyword evidence="6" id="KW-1185">Reference proteome</keyword>
<dbReference type="AlphaFoldDB" id="A0A1X0DCC2"/>
<protein>
    <submittedName>
        <fullName evidence="5">ESX secretion-associated protein EspG</fullName>
    </submittedName>
</protein>
<dbReference type="Proteomes" id="UP000192801">
    <property type="component" value="Unassembled WGS sequence"/>
</dbReference>
<gene>
    <name evidence="5" type="ORF">BST26_12620</name>
</gene>
<dbReference type="InterPro" id="IPR025734">
    <property type="entry name" value="EspG"/>
</dbReference>
<keyword evidence="3" id="KW-0963">Cytoplasm</keyword>
<reference evidence="5 6" key="1">
    <citation type="submission" date="2016-12" db="EMBL/GenBank/DDBJ databases">
        <title>The new phylogeny of genus Mycobacterium.</title>
        <authorList>
            <person name="Tortoli E."/>
            <person name="Trovato A."/>
            <person name="Cirillo D.M."/>
        </authorList>
    </citation>
    <scope>NUCLEOTIDE SEQUENCE [LARGE SCALE GENOMIC DNA]</scope>
    <source>
        <strain evidence="5 6">DSM 45130</strain>
    </source>
</reference>
<dbReference type="EMBL" id="MVHS01000028">
    <property type="protein sequence ID" value="ORA69822.1"/>
    <property type="molecule type" value="Genomic_DNA"/>
</dbReference>
<evidence type="ECO:0000313" key="6">
    <source>
        <dbReference type="Proteomes" id="UP000192801"/>
    </source>
</evidence>
<dbReference type="Pfam" id="PF14011">
    <property type="entry name" value="ESX-1_EspG"/>
    <property type="match status" value="1"/>
</dbReference>
<dbReference type="RefSeq" id="WP_083031372.1">
    <property type="nucleotide sequence ID" value="NZ_AP022618.1"/>
</dbReference>
<evidence type="ECO:0000313" key="5">
    <source>
        <dbReference type="EMBL" id="ORA69822.1"/>
    </source>
</evidence>
<dbReference type="OrthoDB" id="3681944at2"/>